<name>A0ABM8G0L1_9CELL</name>
<gene>
    <name evidence="3" type="ORF">GCM10025865_08440</name>
</gene>
<dbReference type="InterPro" id="IPR008949">
    <property type="entry name" value="Isoprenoid_synthase_dom_sf"/>
</dbReference>
<dbReference type="Proteomes" id="UP001321475">
    <property type="component" value="Chromosome"/>
</dbReference>
<evidence type="ECO:0000313" key="3">
    <source>
        <dbReference type="EMBL" id="BDZ41545.1"/>
    </source>
</evidence>
<comment type="pathway">
    <text evidence="1">Carotenoid biosynthesis; phytoene biosynthesis.</text>
</comment>
<organism evidence="3 4">
    <name type="scientific">Paraoerskovia sediminicola</name>
    <dbReference type="NCBI Taxonomy" id="1138587"/>
    <lineage>
        <taxon>Bacteria</taxon>
        <taxon>Bacillati</taxon>
        <taxon>Actinomycetota</taxon>
        <taxon>Actinomycetes</taxon>
        <taxon>Micrococcales</taxon>
        <taxon>Cellulomonadaceae</taxon>
        <taxon>Paraoerskovia</taxon>
    </lineage>
</organism>
<dbReference type="SFLD" id="SFLDG01018">
    <property type="entry name" value="Squalene/Phytoene_Synthase_Lik"/>
    <property type="match status" value="1"/>
</dbReference>
<dbReference type="InterPro" id="IPR044843">
    <property type="entry name" value="Trans_IPPS_bact-type"/>
</dbReference>
<evidence type="ECO:0000313" key="4">
    <source>
        <dbReference type="Proteomes" id="UP001321475"/>
    </source>
</evidence>
<dbReference type="RefSeq" id="WP_286218674.1">
    <property type="nucleotide sequence ID" value="NZ_AP027729.1"/>
</dbReference>
<dbReference type="PANTHER" id="PTHR31480">
    <property type="entry name" value="BIFUNCTIONAL LYCOPENE CYCLASE/PHYTOENE SYNTHASE"/>
    <property type="match status" value="1"/>
</dbReference>
<dbReference type="PROSITE" id="PS01045">
    <property type="entry name" value="SQUALEN_PHYTOEN_SYN_2"/>
    <property type="match status" value="1"/>
</dbReference>
<keyword evidence="2" id="KW-0808">Transferase</keyword>
<keyword evidence="4" id="KW-1185">Reference proteome</keyword>
<evidence type="ECO:0000256" key="1">
    <source>
        <dbReference type="ARBA" id="ARBA00004684"/>
    </source>
</evidence>
<dbReference type="InterPro" id="IPR002060">
    <property type="entry name" value="Squ/phyt_synthse"/>
</dbReference>
<dbReference type="EMBL" id="AP027729">
    <property type="protein sequence ID" value="BDZ41545.1"/>
    <property type="molecule type" value="Genomic_DNA"/>
</dbReference>
<dbReference type="SFLD" id="SFLDS00005">
    <property type="entry name" value="Isoprenoid_Synthase_Type_I"/>
    <property type="match status" value="1"/>
</dbReference>
<sequence length="286" mass="31289">MKRPTGADLYDRAAARASHAVLSEYSTSFGLGSRLLGPSMRRHIEAVYGLVRIADEIVDTYRGPGAGEALDRLEAEATSAVATGWSSDLVVHSFARTARAVDIRDTETVPFFDSMRMDLTVRAHDKASYERYVYGSAEVVGLMCLQVFLNAAGKFPGEEPRRPDASTAQGAQALGAAFQKINFLRDLREDAELGRSYFPGVRPDTFDQETLDMLLAEIRTDVADARAALPALARRPRAAVAATLALYDRLLTRLEAASPEDLWNRRVRVPDAEKLAVAAFAAVRAR</sequence>
<evidence type="ECO:0000256" key="2">
    <source>
        <dbReference type="ARBA" id="ARBA00022679"/>
    </source>
</evidence>
<dbReference type="Pfam" id="PF00494">
    <property type="entry name" value="SQS_PSY"/>
    <property type="match status" value="1"/>
</dbReference>
<dbReference type="InterPro" id="IPR019845">
    <property type="entry name" value="Squalene/phytoene_synthase_CS"/>
</dbReference>
<dbReference type="SUPFAM" id="SSF48576">
    <property type="entry name" value="Terpenoid synthases"/>
    <property type="match status" value="1"/>
</dbReference>
<dbReference type="Gene3D" id="1.10.600.10">
    <property type="entry name" value="Farnesyl Diphosphate Synthase"/>
    <property type="match status" value="1"/>
</dbReference>
<accession>A0ABM8G0L1</accession>
<reference evidence="4" key="1">
    <citation type="journal article" date="2019" name="Int. J. Syst. Evol. Microbiol.">
        <title>The Global Catalogue of Microorganisms (GCM) 10K type strain sequencing project: providing services to taxonomists for standard genome sequencing and annotation.</title>
        <authorList>
            <consortium name="The Broad Institute Genomics Platform"/>
            <consortium name="The Broad Institute Genome Sequencing Center for Infectious Disease"/>
            <person name="Wu L."/>
            <person name="Ma J."/>
        </authorList>
    </citation>
    <scope>NUCLEOTIDE SEQUENCE [LARGE SCALE GENOMIC DNA]</scope>
    <source>
        <strain evidence="4">NBRC 108565</strain>
    </source>
</reference>
<proteinExistence type="predicted"/>
<dbReference type="SFLD" id="SFLDG01212">
    <property type="entry name" value="Phytoene_synthase_like"/>
    <property type="match status" value="1"/>
</dbReference>
<protein>
    <submittedName>
        <fullName evidence="3">Phytoene synthase</fullName>
    </submittedName>
</protein>